<evidence type="ECO:0000313" key="2">
    <source>
        <dbReference type="Proteomes" id="UP000214720"/>
    </source>
</evidence>
<accession>A0A226XC39</accession>
<name>A0A226XC39_CABSO</name>
<dbReference type="EMBL" id="MTHB01000013">
    <property type="protein sequence ID" value="OXC80527.1"/>
    <property type="molecule type" value="Genomic_DNA"/>
</dbReference>
<dbReference type="Proteomes" id="UP000214720">
    <property type="component" value="Unassembled WGS sequence"/>
</dbReference>
<protein>
    <submittedName>
        <fullName evidence="1">Uncharacterized protein</fullName>
    </submittedName>
</protein>
<evidence type="ECO:0000313" key="1">
    <source>
        <dbReference type="EMBL" id="OXC80527.1"/>
    </source>
</evidence>
<proteinExistence type="predicted"/>
<dbReference type="AlphaFoldDB" id="A0A226XC39"/>
<gene>
    <name evidence="1" type="ORF">BSU04_01395</name>
</gene>
<sequence>MKQSFVFRVEGQDVEYRVSFHANPGESIKVFYVVDQQRRILVKGIAQVD</sequence>
<comment type="caution">
    <text evidence="1">The sequence shown here is derived from an EMBL/GenBank/DDBJ whole genome shotgun (WGS) entry which is preliminary data.</text>
</comment>
<organism evidence="1 2">
    <name type="scientific">Caballeronia sordidicola</name>
    <name type="common">Burkholderia sordidicola</name>
    <dbReference type="NCBI Taxonomy" id="196367"/>
    <lineage>
        <taxon>Bacteria</taxon>
        <taxon>Pseudomonadati</taxon>
        <taxon>Pseudomonadota</taxon>
        <taxon>Betaproteobacteria</taxon>
        <taxon>Burkholderiales</taxon>
        <taxon>Burkholderiaceae</taxon>
        <taxon>Caballeronia</taxon>
    </lineage>
</organism>
<reference evidence="2" key="1">
    <citation type="submission" date="2017-01" db="EMBL/GenBank/DDBJ databases">
        <title>Genome Analysis of Deinococcus marmoris KOPRI26562.</title>
        <authorList>
            <person name="Kim J.H."/>
            <person name="Oh H.-M."/>
        </authorList>
    </citation>
    <scope>NUCLEOTIDE SEQUENCE [LARGE SCALE GENOMIC DNA]</scope>
    <source>
        <strain evidence="2">PAMC 26633</strain>
    </source>
</reference>